<feature type="domain" description="NAD(P)-binding" evidence="1">
    <location>
        <begin position="7"/>
        <end position="191"/>
    </location>
</feature>
<dbReference type="SUPFAM" id="SSF51735">
    <property type="entry name" value="NAD(P)-binding Rossmann-fold domains"/>
    <property type="match status" value="1"/>
</dbReference>
<dbReference type="InterPro" id="IPR016040">
    <property type="entry name" value="NAD(P)-bd_dom"/>
</dbReference>
<evidence type="ECO:0000313" key="2">
    <source>
        <dbReference type="EMBL" id="KGR74793.1"/>
    </source>
</evidence>
<accession>A0A0A3HWT1</accession>
<organism evidence="2 3">
    <name type="scientific">Ureibacillus sinduriensis BLB-1 = JCM 15800</name>
    <dbReference type="NCBI Taxonomy" id="1384057"/>
    <lineage>
        <taxon>Bacteria</taxon>
        <taxon>Bacillati</taxon>
        <taxon>Bacillota</taxon>
        <taxon>Bacilli</taxon>
        <taxon>Bacillales</taxon>
        <taxon>Caryophanaceae</taxon>
        <taxon>Ureibacillus</taxon>
    </lineage>
</organism>
<keyword evidence="3" id="KW-1185">Reference proteome</keyword>
<dbReference type="STRING" id="1384057.CD33_13520"/>
<dbReference type="Proteomes" id="UP000030408">
    <property type="component" value="Unassembled WGS sequence"/>
</dbReference>
<dbReference type="EMBL" id="JPVO01000053">
    <property type="protein sequence ID" value="KGR74793.1"/>
    <property type="molecule type" value="Genomic_DNA"/>
</dbReference>
<proteinExistence type="predicted"/>
<dbReference type="PANTHER" id="PTHR15020">
    <property type="entry name" value="FLAVIN REDUCTASE-RELATED"/>
    <property type="match status" value="1"/>
</dbReference>
<name>A0A0A3HWT1_9BACL</name>
<gene>
    <name evidence="2" type="ORF">CD33_13520</name>
</gene>
<comment type="caution">
    <text evidence="2">The sequence shown here is derived from an EMBL/GenBank/DDBJ whole genome shotgun (WGS) entry which is preliminary data.</text>
</comment>
<dbReference type="Gene3D" id="3.40.50.720">
    <property type="entry name" value="NAD(P)-binding Rossmann-like Domain"/>
    <property type="match status" value="1"/>
</dbReference>
<dbReference type="InterPro" id="IPR036291">
    <property type="entry name" value="NAD(P)-bd_dom_sf"/>
</dbReference>
<sequence length="217" mass="24483">MYILIVGGNSQIGRHLLQHIIESGNHGAKVMLQNKAQEAFYNEKGIANFIYKREEAIEKFVNGLQDVDALVIAENNIDGRRTDTLGVIDGMIKLLEALKYTNVKRVIHISTFETGKEEWRHLPAYFRPIMIENYYVDQWLRLSSLEYTIIHPGLLNDKKGTGYVKVVENDIGGGGIPKEDVAKVILACLESKCTIRKEFKVISGKLPILEAINTIVE</sequence>
<dbReference type="AlphaFoldDB" id="A0A0A3HWT1"/>
<dbReference type="eggNOG" id="COG0702">
    <property type="taxonomic scope" value="Bacteria"/>
</dbReference>
<dbReference type="Pfam" id="PF13460">
    <property type="entry name" value="NAD_binding_10"/>
    <property type="match status" value="1"/>
</dbReference>
<dbReference type="PANTHER" id="PTHR15020:SF50">
    <property type="entry name" value="UPF0659 PROTEIN YMR090W"/>
    <property type="match status" value="1"/>
</dbReference>
<protein>
    <recommendedName>
        <fullName evidence="1">NAD(P)-binding domain-containing protein</fullName>
    </recommendedName>
</protein>
<reference evidence="2 3" key="1">
    <citation type="submission" date="2014-02" db="EMBL/GenBank/DDBJ databases">
        <title>Draft genome sequence of Lysinibacillus sinduriensis JCM 15800.</title>
        <authorList>
            <person name="Zhang F."/>
            <person name="Wang G."/>
            <person name="Zhang L."/>
        </authorList>
    </citation>
    <scope>NUCLEOTIDE SEQUENCE [LARGE SCALE GENOMIC DNA]</scope>
    <source>
        <strain evidence="2 3">JCM 15800</strain>
    </source>
</reference>
<evidence type="ECO:0000313" key="3">
    <source>
        <dbReference type="Proteomes" id="UP000030408"/>
    </source>
</evidence>
<dbReference type="RefSeq" id="WP_036201375.1">
    <property type="nucleotide sequence ID" value="NZ_AVCY01000003.1"/>
</dbReference>
<evidence type="ECO:0000259" key="1">
    <source>
        <dbReference type="Pfam" id="PF13460"/>
    </source>
</evidence>